<protein>
    <recommendedName>
        <fullName evidence="2">Immunity protein 72 domain-containing protein</fullName>
    </recommendedName>
</protein>
<feature type="compositionally biased region" description="Basic residues" evidence="1">
    <location>
        <begin position="189"/>
        <end position="201"/>
    </location>
</feature>
<dbReference type="Pfam" id="PF15584">
    <property type="entry name" value="Imm72"/>
    <property type="match status" value="1"/>
</dbReference>
<organism evidence="3">
    <name type="scientific">Tanacetum cinerariifolium</name>
    <name type="common">Dalmatian daisy</name>
    <name type="synonym">Chrysanthemum cinerariifolium</name>
    <dbReference type="NCBI Taxonomy" id="118510"/>
    <lineage>
        <taxon>Eukaryota</taxon>
        <taxon>Viridiplantae</taxon>
        <taxon>Streptophyta</taxon>
        <taxon>Embryophyta</taxon>
        <taxon>Tracheophyta</taxon>
        <taxon>Spermatophyta</taxon>
        <taxon>Magnoliopsida</taxon>
        <taxon>eudicotyledons</taxon>
        <taxon>Gunneridae</taxon>
        <taxon>Pentapetalae</taxon>
        <taxon>asterids</taxon>
        <taxon>campanulids</taxon>
        <taxon>Asterales</taxon>
        <taxon>Asteraceae</taxon>
        <taxon>Asteroideae</taxon>
        <taxon>Anthemideae</taxon>
        <taxon>Anthemidinae</taxon>
        <taxon>Tanacetum</taxon>
    </lineage>
</organism>
<accession>A0A699GF56</accession>
<evidence type="ECO:0000259" key="2">
    <source>
        <dbReference type="Pfam" id="PF15584"/>
    </source>
</evidence>
<feature type="region of interest" description="Disordered" evidence="1">
    <location>
        <begin position="182"/>
        <end position="201"/>
    </location>
</feature>
<gene>
    <name evidence="3" type="ORF">Tci_000482</name>
</gene>
<comment type="caution">
    <text evidence="3">The sequence shown here is derived from an EMBL/GenBank/DDBJ whole genome shotgun (WGS) entry which is preliminary data.</text>
</comment>
<dbReference type="EMBL" id="BKCJ010000007">
    <property type="protein sequence ID" value="GEU28504.1"/>
    <property type="molecule type" value="Genomic_DNA"/>
</dbReference>
<dbReference type="AlphaFoldDB" id="A0A699GF56"/>
<evidence type="ECO:0000313" key="3">
    <source>
        <dbReference type="EMBL" id="GEU28504.1"/>
    </source>
</evidence>
<sequence length="228" mass="25717">MSFPKPLDSVPDPVENIFLRTGENTPYSGVWEPVKVPKKSLISLITGTPKPQPPFEIEGTMNYLHAGSKAPQVEVRAEDKSAVFNTTWRLIWADDRYIDGTIPDEEATYRFNTMNDGLMLTAVAVRQKEIVWAYSGSVSEVTGRWLVESDLAVGRRIANLNASSRPNTRCVLRQQSRRTGYARWEHPALPRRPRHGHRRRRRRIQRLAPGAGQRGHHQQLGPGPAGHA</sequence>
<dbReference type="InterPro" id="IPR028966">
    <property type="entry name" value="Imm72"/>
</dbReference>
<proteinExistence type="predicted"/>
<reference evidence="3" key="1">
    <citation type="journal article" date="2019" name="Sci. Rep.">
        <title>Draft genome of Tanacetum cinerariifolium, the natural source of mosquito coil.</title>
        <authorList>
            <person name="Yamashiro T."/>
            <person name="Shiraishi A."/>
            <person name="Satake H."/>
            <person name="Nakayama K."/>
        </authorList>
    </citation>
    <scope>NUCLEOTIDE SEQUENCE</scope>
</reference>
<name>A0A699GF56_TANCI</name>
<feature type="domain" description="Immunity protein 72" evidence="2">
    <location>
        <begin position="16"/>
        <end position="109"/>
    </location>
</feature>
<feature type="non-terminal residue" evidence="3">
    <location>
        <position position="228"/>
    </location>
</feature>
<feature type="region of interest" description="Disordered" evidence="1">
    <location>
        <begin position="206"/>
        <end position="228"/>
    </location>
</feature>
<evidence type="ECO:0000256" key="1">
    <source>
        <dbReference type="SAM" id="MobiDB-lite"/>
    </source>
</evidence>